<dbReference type="PROSITE" id="PS50244">
    <property type="entry name" value="S5A_REDUCTASE"/>
    <property type="match status" value="1"/>
</dbReference>
<feature type="transmembrane region" description="Helical" evidence="6">
    <location>
        <begin position="226"/>
        <end position="248"/>
    </location>
</feature>
<dbReference type="Pfam" id="PF02544">
    <property type="entry name" value="Steroid_dh"/>
    <property type="match status" value="1"/>
</dbReference>
<accession>A0A8J5GA62</accession>
<proteinExistence type="inferred from homology"/>
<dbReference type="PANTHER" id="PTHR10556:SF35">
    <property type="entry name" value="3-OXO-5-ALPHA-STEROID 4-DEHYDROGENASE FAMILY PROTEIN"/>
    <property type="match status" value="1"/>
</dbReference>
<evidence type="ECO:0000256" key="1">
    <source>
        <dbReference type="ARBA" id="ARBA00004141"/>
    </source>
</evidence>
<feature type="transmembrane region" description="Helical" evidence="6">
    <location>
        <begin position="162"/>
        <end position="183"/>
    </location>
</feature>
<feature type="transmembrane region" description="Helical" evidence="6">
    <location>
        <begin position="204"/>
        <end position="220"/>
    </location>
</feature>
<keyword evidence="9" id="KW-1185">Reference proteome</keyword>
<feature type="transmembrane region" description="Helical" evidence="6">
    <location>
        <begin position="12"/>
        <end position="34"/>
    </location>
</feature>
<dbReference type="InterPro" id="IPR001104">
    <property type="entry name" value="3-oxo-5_a-steroid_4-DH_C"/>
</dbReference>
<dbReference type="FunFam" id="1.20.120.1630:FF:000017">
    <property type="entry name" value="3-oxo-5-alpha-steroid 4-dehydrogenase family protein"/>
    <property type="match status" value="1"/>
</dbReference>
<dbReference type="Proteomes" id="UP000734854">
    <property type="component" value="Unassembled WGS sequence"/>
</dbReference>
<feature type="transmembrane region" description="Helical" evidence="6">
    <location>
        <begin position="75"/>
        <end position="94"/>
    </location>
</feature>
<dbReference type="InterPro" id="IPR039357">
    <property type="entry name" value="SRD5A/TECR"/>
</dbReference>
<keyword evidence="4 6" id="KW-1133">Transmembrane helix</keyword>
<dbReference type="OrthoDB" id="5788137at2759"/>
<evidence type="ECO:0000256" key="4">
    <source>
        <dbReference type="ARBA" id="ARBA00022989"/>
    </source>
</evidence>
<dbReference type="AlphaFoldDB" id="A0A8J5GA62"/>
<evidence type="ECO:0000256" key="6">
    <source>
        <dbReference type="SAM" id="Phobius"/>
    </source>
</evidence>
<protein>
    <recommendedName>
        <fullName evidence="7">3-oxo-5-alpha-steroid 4-dehydrogenase C-terminal domain-containing protein</fullName>
    </recommendedName>
</protein>
<dbReference type="EMBL" id="JACMSC010000010">
    <property type="protein sequence ID" value="KAG6503943.1"/>
    <property type="molecule type" value="Genomic_DNA"/>
</dbReference>
<evidence type="ECO:0000259" key="7">
    <source>
        <dbReference type="Pfam" id="PF02544"/>
    </source>
</evidence>
<evidence type="ECO:0000256" key="5">
    <source>
        <dbReference type="ARBA" id="ARBA00023136"/>
    </source>
</evidence>
<reference evidence="8 9" key="1">
    <citation type="submission" date="2020-08" db="EMBL/GenBank/DDBJ databases">
        <title>Plant Genome Project.</title>
        <authorList>
            <person name="Zhang R.-G."/>
        </authorList>
    </citation>
    <scope>NUCLEOTIDE SEQUENCE [LARGE SCALE GENOMIC DNA]</scope>
    <source>
        <tissue evidence="8">Rhizome</tissue>
    </source>
</reference>
<dbReference type="GO" id="GO:0006629">
    <property type="term" value="P:lipid metabolic process"/>
    <property type="evidence" value="ECO:0007669"/>
    <property type="project" value="InterPro"/>
</dbReference>
<comment type="subcellular location">
    <subcellularLocation>
        <location evidence="1">Membrane</location>
        <topology evidence="1">Multi-pass membrane protein</topology>
    </subcellularLocation>
</comment>
<dbReference type="GO" id="GO:0016020">
    <property type="term" value="C:membrane"/>
    <property type="evidence" value="ECO:0007669"/>
    <property type="project" value="UniProtKB-SubCell"/>
</dbReference>
<dbReference type="PANTHER" id="PTHR10556">
    <property type="entry name" value="3-OXO-5-ALPHA-STEROID 4-DEHYDROGENASE"/>
    <property type="match status" value="1"/>
</dbReference>
<sequence length="279" mass="30570">MSILHHLFYYPLLPSVFIAGMFASACAFAVVGSFTEAWGLNFTYSKFSPFSSSSSSYASGVKPSIRCVPSRTGMLLIYTPALVAAAAAAFLPGALAGERSWLLCFVLFVHFFKRVLEVLFIHQYSGHVPLNTALQISPGYLSATACLLHAQNLAVHPPTLDLQLAGILLFLAGITGNFYHHLLLASLRTNNNNNKKKGDKSYKIPKGGLFGLVACPHYLFEAIEFVGFALISQTLFASGVLVGTLGYLMGRSWATRKWYLSKFKGEFPRHVKALIPYVF</sequence>
<dbReference type="GO" id="GO:0016627">
    <property type="term" value="F:oxidoreductase activity, acting on the CH-CH group of donors"/>
    <property type="evidence" value="ECO:0007669"/>
    <property type="project" value="InterPro"/>
</dbReference>
<evidence type="ECO:0000256" key="2">
    <source>
        <dbReference type="ARBA" id="ARBA00007742"/>
    </source>
</evidence>
<organism evidence="8 9">
    <name type="scientific">Zingiber officinale</name>
    <name type="common">Ginger</name>
    <name type="synonym">Amomum zingiber</name>
    <dbReference type="NCBI Taxonomy" id="94328"/>
    <lineage>
        <taxon>Eukaryota</taxon>
        <taxon>Viridiplantae</taxon>
        <taxon>Streptophyta</taxon>
        <taxon>Embryophyta</taxon>
        <taxon>Tracheophyta</taxon>
        <taxon>Spermatophyta</taxon>
        <taxon>Magnoliopsida</taxon>
        <taxon>Liliopsida</taxon>
        <taxon>Zingiberales</taxon>
        <taxon>Zingiberaceae</taxon>
        <taxon>Zingiber</taxon>
    </lineage>
</organism>
<keyword evidence="3 6" id="KW-0812">Transmembrane</keyword>
<evidence type="ECO:0000313" key="9">
    <source>
        <dbReference type="Proteomes" id="UP000734854"/>
    </source>
</evidence>
<feature type="domain" description="3-oxo-5-alpha-steroid 4-dehydrogenase C-terminal" evidence="7">
    <location>
        <begin position="133"/>
        <end position="279"/>
    </location>
</feature>
<evidence type="ECO:0000313" key="8">
    <source>
        <dbReference type="EMBL" id="KAG6503943.1"/>
    </source>
</evidence>
<comment type="caution">
    <text evidence="8">The sequence shown here is derived from an EMBL/GenBank/DDBJ whole genome shotgun (WGS) entry which is preliminary data.</text>
</comment>
<name>A0A8J5GA62_ZINOF</name>
<gene>
    <name evidence="8" type="ORF">ZIOFF_036267</name>
</gene>
<evidence type="ECO:0000256" key="3">
    <source>
        <dbReference type="ARBA" id="ARBA00022692"/>
    </source>
</evidence>
<keyword evidence="5 6" id="KW-0472">Membrane</keyword>
<comment type="similarity">
    <text evidence="2">Belongs to the steroid 5-alpha reductase family.</text>
</comment>